<dbReference type="AlphaFoldDB" id="A0AAJ6FCE3"/>
<name>A0AAJ6FCE3_CARRU</name>
<proteinExistence type="predicted"/>
<evidence type="ECO:0000313" key="2">
    <source>
        <dbReference type="Proteomes" id="UP001237869"/>
    </source>
</evidence>
<dbReference type="RefSeq" id="WP_280956055.1">
    <property type="nucleotide sequence ID" value="NZ_CP092145.1"/>
</dbReference>
<organism evidence="1 2">
    <name type="scientific">Carsonella ruddii</name>
    <dbReference type="NCBI Taxonomy" id="114186"/>
    <lineage>
        <taxon>Bacteria</taxon>
        <taxon>Pseudomonadati</taxon>
        <taxon>Pseudomonadota</taxon>
        <taxon>Gammaproteobacteria</taxon>
        <taxon>Oceanospirillales</taxon>
        <taxon>Halomonadaceae</taxon>
        <taxon>Zymobacter group</taxon>
        <taxon>Candidatus Carsonella</taxon>
    </lineage>
</organism>
<reference evidence="1" key="1">
    <citation type="submission" date="2022-02" db="EMBL/GenBank/DDBJ databases">
        <title>Long-read sequencing of the primary endosymbionts of Cacopsylla melanoneura.</title>
        <authorList>
            <person name="Dittmer J."/>
            <person name="Corretto E."/>
            <person name="Stauffer C."/>
            <person name="Schuler H."/>
        </authorList>
    </citation>
    <scope>NUCLEOTIDE SEQUENCE</scope>
    <source>
        <strain evidence="1">Cmel4</strain>
    </source>
</reference>
<gene>
    <name evidence="1" type="ORF">MEJ65_00005</name>
</gene>
<dbReference type="EMBL" id="CP092148">
    <property type="protein sequence ID" value="WGS67249.1"/>
    <property type="molecule type" value="Genomic_DNA"/>
</dbReference>
<accession>A0AAJ6FCE3</accession>
<evidence type="ECO:0000313" key="1">
    <source>
        <dbReference type="EMBL" id="WGS67249.1"/>
    </source>
</evidence>
<protein>
    <submittedName>
        <fullName evidence="1">Uncharacterized protein</fullName>
    </submittedName>
</protein>
<sequence length="45" mass="5722">MIKNFNDFFYSKIENDKIFLENKNNYLLYIKKIKKRVFFIKKKKK</sequence>
<dbReference type="Proteomes" id="UP001237869">
    <property type="component" value="Chromosome"/>
</dbReference>